<evidence type="ECO:0000313" key="18">
    <source>
        <dbReference type="EMBL" id="MBM6947470.1"/>
    </source>
</evidence>
<dbReference type="InterPro" id="IPR004609">
    <property type="entry name" value="ATP-dep_DNA_helicase_RecG"/>
</dbReference>
<dbReference type="SUPFAM" id="SSF50249">
    <property type="entry name" value="Nucleic acid-binding proteins"/>
    <property type="match status" value="1"/>
</dbReference>
<evidence type="ECO:0000256" key="10">
    <source>
        <dbReference type="ARBA" id="ARBA00023204"/>
    </source>
</evidence>
<dbReference type="GO" id="GO:0006281">
    <property type="term" value="P:DNA repair"/>
    <property type="evidence" value="ECO:0007669"/>
    <property type="project" value="UniProtKB-UniRule"/>
</dbReference>
<evidence type="ECO:0000256" key="5">
    <source>
        <dbReference type="ARBA" id="ARBA00022801"/>
    </source>
</evidence>
<evidence type="ECO:0000256" key="15">
    <source>
        <dbReference type="RuleBase" id="RU363016"/>
    </source>
</evidence>
<dbReference type="Gene3D" id="2.40.50.140">
    <property type="entry name" value="Nucleic acid-binding proteins"/>
    <property type="match status" value="1"/>
</dbReference>
<dbReference type="Gene3D" id="3.40.50.300">
    <property type="entry name" value="P-loop containing nucleotide triphosphate hydrolases"/>
    <property type="match status" value="2"/>
</dbReference>
<evidence type="ECO:0000256" key="12">
    <source>
        <dbReference type="ARBA" id="ARBA00034617"/>
    </source>
</evidence>
<dbReference type="InterPro" id="IPR033454">
    <property type="entry name" value="RecG_wedge"/>
</dbReference>
<feature type="domain" description="Helicase ATP-binding" evidence="16">
    <location>
        <begin position="272"/>
        <end position="435"/>
    </location>
</feature>
<evidence type="ECO:0000256" key="11">
    <source>
        <dbReference type="ARBA" id="ARBA00023235"/>
    </source>
</evidence>
<dbReference type="GO" id="GO:0043138">
    <property type="term" value="F:3'-5' DNA helicase activity"/>
    <property type="evidence" value="ECO:0007669"/>
    <property type="project" value="UniProtKB-EC"/>
</dbReference>
<sequence length="676" mass="75286">MNKLTPVHELKGIGEKTEKLFLKLGICTVGDLLGYYPRGYDIYEEAVPVSELEEGKVQTVTGAIFGRVQVSGNRAMQVTTIHVKDITGTLKVVWFRMPFLRTTLAKGGVITLRGLVSRKKSGLVMEHPEMFYPSARYEEKLHTMQPVYPLTGGLSNNTVMKAVRQALDEMPLERELLPEGLRLRCHLAEYNYAVRGIHFPEDKEVYFQARNRLVFEEFAQFICSLRALREEKDRARNHFGIRPAPGVDAFIRALPYELTGAQKKVWEEILGDMQKDVSMSRLVQGDVGSGKTVIALLALLTAALNGFQGALMAPTEVLAKQHYESVTAMLARHGIPVRTELLTGSMTAKEKRDVYSRMEDGTAQIIIGTHALIQEKAVYRNLALVVTDEQHRFGVKQREKLAGKGEMPHVLVMSATPIPRTLAIILYGDLDISVIDELPANRLPIKNCVVDTSYRPTAYRFIEKQVAQGRQCYIICPMVEESEHLEVENVTDYAAMLQEELGGDICVACLHGKMKQEQKDGIMEQFGSGQIQVLVSTTVIEVGINVPNATVMMVENAERFGLAQLHQLRGRVGRGEHQSYCIFMTGSHDQETKERLDILNKSNDGFKIAAEDLKLRGPGDLFGIRQSGLMNFRLGDVFQDAKLLKMASEAVASPEAAGSEWLKKLEAHAGTASVIL</sequence>
<dbReference type="Pfam" id="PF00270">
    <property type="entry name" value="DEAD"/>
    <property type="match status" value="1"/>
</dbReference>
<organism evidence="18 19">
    <name type="scientific">Mordavella massiliensis</name>
    <dbReference type="NCBI Taxonomy" id="1871024"/>
    <lineage>
        <taxon>Bacteria</taxon>
        <taxon>Bacillati</taxon>
        <taxon>Bacillota</taxon>
        <taxon>Clostridia</taxon>
        <taxon>Eubacteriales</taxon>
        <taxon>Clostridiaceae</taxon>
        <taxon>Mordavella</taxon>
    </lineage>
</organism>
<dbReference type="InterPro" id="IPR047112">
    <property type="entry name" value="RecG/Mfd"/>
</dbReference>
<keyword evidence="6 15" id="KW-0347">Helicase</keyword>
<dbReference type="GO" id="GO:0005524">
    <property type="term" value="F:ATP binding"/>
    <property type="evidence" value="ECO:0007669"/>
    <property type="project" value="UniProtKB-KW"/>
</dbReference>
<evidence type="ECO:0000256" key="8">
    <source>
        <dbReference type="ARBA" id="ARBA00023125"/>
    </source>
</evidence>
<keyword evidence="5 15" id="KW-0378">Hydrolase</keyword>
<evidence type="ECO:0000256" key="9">
    <source>
        <dbReference type="ARBA" id="ARBA00023172"/>
    </source>
</evidence>
<comment type="similarity">
    <text evidence="1 15">Belongs to the helicase family. RecG subfamily.</text>
</comment>
<dbReference type="AlphaFoldDB" id="A0A939BFY0"/>
<keyword evidence="7 15" id="KW-0067">ATP-binding</keyword>
<evidence type="ECO:0000259" key="16">
    <source>
        <dbReference type="PROSITE" id="PS51192"/>
    </source>
</evidence>
<name>A0A939BFY0_9CLOT</name>
<keyword evidence="4 15" id="KW-0227">DNA damage</keyword>
<dbReference type="Pfam" id="PF17191">
    <property type="entry name" value="RecG_wedge"/>
    <property type="match status" value="1"/>
</dbReference>
<evidence type="ECO:0000256" key="1">
    <source>
        <dbReference type="ARBA" id="ARBA00007504"/>
    </source>
</evidence>
<keyword evidence="10 15" id="KW-0234">DNA repair</keyword>
<dbReference type="PANTHER" id="PTHR47964">
    <property type="entry name" value="ATP-DEPENDENT DNA HELICASE HOMOLOG RECG, CHLOROPLASTIC"/>
    <property type="match status" value="1"/>
</dbReference>
<comment type="caution">
    <text evidence="18">The sequence shown here is derived from an EMBL/GenBank/DDBJ whole genome shotgun (WGS) entry which is preliminary data.</text>
</comment>
<keyword evidence="8" id="KW-0238">DNA-binding</keyword>
<accession>A0A939BFY0</accession>
<dbReference type="SMART" id="SM00487">
    <property type="entry name" value="DEXDc"/>
    <property type="match status" value="1"/>
</dbReference>
<evidence type="ECO:0000313" key="19">
    <source>
        <dbReference type="Proteomes" id="UP000705508"/>
    </source>
</evidence>
<evidence type="ECO:0000256" key="14">
    <source>
        <dbReference type="ARBA" id="ARBA00048988"/>
    </source>
</evidence>
<reference evidence="18" key="2">
    <citation type="journal article" date="2021" name="Sci. Rep.">
        <title>The distribution of antibiotic resistance genes in chicken gut microbiota commensals.</title>
        <authorList>
            <person name="Juricova H."/>
            <person name="Matiasovicova J."/>
            <person name="Kubasova T."/>
            <person name="Cejkova D."/>
            <person name="Rychlik I."/>
        </authorList>
    </citation>
    <scope>NUCLEOTIDE SEQUENCE</scope>
    <source>
        <strain evidence="18">An582</strain>
    </source>
</reference>
<dbReference type="EC" id="5.6.2.4" evidence="13 15"/>
<feature type="domain" description="Helicase C-terminal" evidence="17">
    <location>
        <begin position="454"/>
        <end position="614"/>
    </location>
</feature>
<comment type="function">
    <text evidence="15">Plays a critical role in recombination and DNA repair. Helps process Holliday junction intermediates to mature products by catalyzing branch migration. Has replication fork regression activity, unwinds stalled or blocked replication forks to make a HJ that can be resolved. Has a DNA unwinding activity characteristic of a DNA helicase with 3'-5' polarity.</text>
</comment>
<dbReference type="RefSeq" id="WP_204905518.1">
    <property type="nucleotide sequence ID" value="NZ_JACJKS010000002.1"/>
</dbReference>
<gene>
    <name evidence="18" type="primary">recG</name>
    <name evidence="18" type="ORF">H6A20_02165</name>
</gene>
<comment type="catalytic activity">
    <reaction evidence="14 15">
        <text>ATP + H2O = ADP + phosphate + H(+)</text>
        <dbReference type="Rhea" id="RHEA:13065"/>
        <dbReference type="ChEBI" id="CHEBI:15377"/>
        <dbReference type="ChEBI" id="CHEBI:15378"/>
        <dbReference type="ChEBI" id="CHEBI:30616"/>
        <dbReference type="ChEBI" id="CHEBI:43474"/>
        <dbReference type="ChEBI" id="CHEBI:456216"/>
        <dbReference type="EC" id="5.6.2.4"/>
    </reaction>
</comment>
<dbReference type="SUPFAM" id="SSF52540">
    <property type="entry name" value="P-loop containing nucleoside triphosphate hydrolases"/>
    <property type="match status" value="2"/>
</dbReference>
<dbReference type="NCBIfam" id="NF008168">
    <property type="entry name" value="PRK10917.2-2"/>
    <property type="match status" value="1"/>
</dbReference>
<dbReference type="InterPro" id="IPR012340">
    <property type="entry name" value="NA-bd_OB-fold"/>
</dbReference>
<dbReference type="InterPro" id="IPR027417">
    <property type="entry name" value="P-loop_NTPase"/>
</dbReference>
<dbReference type="PROSITE" id="PS51194">
    <property type="entry name" value="HELICASE_CTER"/>
    <property type="match status" value="1"/>
</dbReference>
<reference evidence="18" key="1">
    <citation type="submission" date="2020-08" db="EMBL/GenBank/DDBJ databases">
        <authorList>
            <person name="Cejkova D."/>
            <person name="Kubasova T."/>
            <person name="Jahodarova E."/>
            <person name="Rychlik I."/>
        </authorList>
    </citation>
    <scope>NUCLEOTIDE SEQUENCE</scope>
    <source>
        <strain evidence="18">An582</strain>
    </source>
</reference>
<dbReference type="GO" id="GO:0003677">
    <property type="term" value="F:DNA binding"/>
    <property type="evidence" value="ECO:0007669"/>
    <property type="project" value="UniProtKB-KW"/>
</dbReference>
<dbReference type="PROSITE" id="PS51192">
    <property type="entry name" value="HELICASE_ATP_BIND_1"/>
    <property type="match status" value="1"/>
</dbReference>
<dbReference type="SMART" id="SM00490">
    <property type="entry name" value="HELICc"/>
    <property type="match status" value="1"/>
</dbReference>
<keyword evidence="3 15" id="KW-0547">Nucleotide-binding</keyword>
<proteinExistence type="inferred from homology"/>
<evidence type="ECO:0000256" key="7">
    <source>
        <dbReference type="ARBA" id="ARBA00022840"/>
    </source>
</evidence>
<protein>
    <recommendedName>
        <fullName evidence="2 15">ATP-dependent DNA helicase RecG</fullName>
        <ecNumber evidence="13 15">5.6.2.4</ecNumber>
    </recommendedName>
</protein>
<comment type="catalytic activity">
    <reaction evidence="12 15">
        <text>Couples ATP hydrolysis with the unwinding of duplex DNA by translocating in the 3'-5' direction.</text>
        <dbReference type="EC" id="5.6.2.4"/>
    </reaction>
</comment>
<dbReference type="CDD" id="cd04488">
    <property type="entry name" value="RecG_wedge_OBF"/>
    <property type="match status" value="1"/>
</dbReference>
<dbReference type="GO" id="GO:0006310">
    <property type="term" value="P:DNA recombination"/>
    <property type="evidence" value="ECO:0007669"/>
    <property type="project" value="UniProtKB-UniRule"/>
</dbReference>
<dbReference type="Proteomes" id="UP000705508">
    <property type="component" value="Unassembled WGS sequence"/>
</dbReference>
<evidence type="ECO:0000256" key="6">
    <source>
        <dbReference type="ARBA" id="ARBA00022806"/>
    </source>
</evidence>
<dbReference type="InterPro" id="IPR011545">
    <property type="entry name" value="DEAD/DEAH_box_helicase_dom"/>
</dbReference>
<dbReference type="InterPro" id="IPR001650">
    <property type="entry name" value="Helicase_C-like"/>
</dbReference>
<evidence type="ECO:0000259" key="17">
    <source>
        <dbReference type="PROSITE" id="PS51194"/>
    </source>
</evidence>
<evidence type="ECO:0000256" key="4">
    <source>
        <dbReference type="ARBA" id="ARBA00022763"/>
    </source>
</evidence>
<dbReference type="EMBL" id="JACJKS010000002">
    <property type="protein sequence ID" value="MBM6947470.1"/>
    <property type="molecule type" value="Genomic_DNA"/>
</dbReference>
<dbReference type="GO" id="GO:0016787">
    <property type="term" value="F:hydrolase activity"/>
    <property type="evidence" value="ECO:0007669"/>
    <property type="project" value="UniProtKB-KW"/>
</dbReference>
<dbReference type="InterPro" id="IPR045562">
    <property type="entry name" value="RecG_dom3_C"/>
</dbReference>
<dbReference type="CDD" id="cd17992">
    <property type="entry name" value="DEXHc_RecG"/>
    <property type="match status" value="1"/>
</dbReference>
<dbReference type="Pfam" id="PF19833">
    <property type="entry name" value="RecG_dom3_C"/>
    <property type="match status" value="1"/>
</dbReference>
<keyword evidence="9 15" id="KW-0233">DNA recombination</keyword>
<evidence type="ECO:0000256" key="3">
    <source>
        <dbReference type="ARBA" id="ARBA00022741"/>
    </source>
</evidence>
<dbReference type="PANTHER" id="PTHR47964:SF1">
    <property type="entry name" value="ATP-DEPENDENT DNA HELICASE HOMOLOG RECG, CHLOROPLASTIC"/>
    <property type="match status" value="1"/>
</dbReference>
<dbReference type="InterPro" id="IPR014001">
    <property type="entry name" value="Helicase_ATP-bd"/>
</dbReference>
<evidence type="ECO:0000256" key="2">
    <source>
        <dbReference type="ARBA" id="ARBA00017846"/>
    </source>
</evidence>
<evidence type="ECO:0000256" key="13">
    <source>
        <dbReference type="ARBA" id="ARBA00034808"/>
    </source>
</evidence>
<keyword evidence="11" id="KW-0413">Isomerase</keyword>
<dbReference type="Pfam" id="PF00271">
    <property type="entry name" value="Helicase_C"/>
    <property type="match status" value="1"/>
</dbReference>
<dbReference type="NCBIfam" id="TIGR00643">
    <property type="entry name" value="recG"/>
    <property type="match status" value="1"/>
</dbReference>
<dbReference type="NCBIfam" id="NF008165">
    <property type="entry name" value="PRK10917.1-3"/>
    <property type="match status" value="1"/>
</dbReference>